<evidence type="ECO:0000256" key="8">
    <source>
        <dbReference type="ARBA" id="ARBA00022723"/>
    </source>
</evidence>
<dbReference type="InterPro" id="IPR013785">
    <property type="entry name" value="Aldolase_TIM"/>
</dbReference>
<dbReference type="Pfam" id="PF00682">
    <property type="entry name" value="HMGL-like"/>
    <property type="match status" value="1"/>
</dbReference>
<feature type="binding site" evidence="11">
    <location>
        <position position="14"/>
    </location>
    <ligand>
        <name>Mn(2+)</name>
        <dbReference type="ChEBI" id="CHEBI:29035"/>
    </ligand>
</feature>
<keyword evidence="13" id="KW-0012">Acyltransferase</keyword>
<keyword evidence="6 11" id="KW-0028">Amino-acid biosynthesis</keyword>
<protein>
    <recommendedName>
        <fullName evidence="4 11">2-isopropylmalate synthase</fullName>
        <ecNumber evidence="3 11">2.3.3.13</ecNumber>
    </recommendedName>
    <alternativeName>
        <fullName evidence="11">Alpha-IPM synthase</fullName>
    </alternativeName>
    <alternativeName>
        <fullName evidence="11">Alpha-isopropylmalate synthase</fullName>
    </alternativeName>
</protein>
<dbReference type="InterPro" id="IPR000891">
    <property type="entry name" value="PYR_CT"/>
</dbReference>
<evidence type="ECO:0000259" key="12">
    <source>
        <dbReference type="PROSITE" id="PS50991"/>
    </source>
</evidence>
<dbReference type="InterPro" id="IPR050073">
    <property type="entry name" value="2-IPM_HCS-like"/>
</dbReference>
<dbReference type="EMBL" id="JAAYEE010000016">
    <property type="protein sequence ID" value="NLW33986.1"/>
    <property type="molecule type" value="Genomic_DNA"/>
</dbReference>
<evidence type="ECO:0000256" key="5">
    <source>
        <dbReference type="ARBA" id="ARBA00022430"/>
    </source>
</evidence>
<keyword evidence="8 11" id="KW-0479">Metal-binding</keyword>
<comment type="catalytic activity">
    <reaction evidence="11">
        <text>3-methyl-2-oxobutanoate + acetyl-CoA + H2O = (2S)-2-isopropylmalate + CoA + H(+)</text>
        <dbReference type="Rhea" id="RHEA:21524"/>
        <dbReference type="ChEBI" id="CHEBI:1178"/>
        <dbReference type="ChEBI" id="CHEBI:11851"/>
        <dbReference type="ChEBI" id="CHEBI:15377"/>
        <dbReference type="ChEBI" id="CHEBI:15378"/>
        <dbReference type="ChEBI" id="CHEBI:57287"/>
        <dbReference type="ChEBI" id="CHEBI:57288"/>
        <dbReference type="EC" id="2.3.3.13"/>
    </reaction>
</comment>
<dbReference type="InterPro" id="IPR002034">
    <property type="entry name" value="AIPM/Hcit_synth_CS"/>
</dbReference>
<dbReference type="PROSITE" id="PS00816">
    <property type="entry name" value="AIPM_HOMOCIT_SYNTH_2"/>
    <property type="match status" value="1"/>
</dbReference>
<comment type="caution">
    <text evidence="13">The sequence shown here is derived from an EMBL/GenBank/DDBJ whole genome shotgun (WGS) entry which is preliminary data.</text>
</comment>
<dbReference type="AlphaFoldDB" id="A0A971M2L1"/>
<keyword evidence="5 11" id="KW-0432">Leucine biosynthesis</keyword>
<keyword evidence="11" id="KW-0963">Cytoplasm</keyword>
<evidence type="ECO:0000256" key="2">
    <source>
        <dbReference type="ARBA" id="ARBA00009396"/>
    </source>
</evidence>
<dbReference type="GO" id="GO:0005737">
    <property type="term" value="C:cytoplasm"/>
    <property type="evidence" value="ECO:0007669"/>
    <property type="project" value="UniProtKB-UniRule"/>
</dbReference>
<dbReference type="NCBIfam" id="NF002085">
    <property type="entry name" value="PRK00915.1-2"/>
    <property type="match status" value="1"/>
</dbReference>
<feature type="domain" description="Pyruvate carboxyltransferase" evidence="12">
    <location>
        <begin position="5"/>
        <end position="267"/>
    </location>
</feature>
<dbReference type="NCBIfam" id="NF002086">
    <property type="entry name" value="PRK00915.1-3"/>
    <property type="match status" value="1"/>
</dbReference>
<evidence type="ECO:0000256" key="6">
    <source>
        <dbReference type="ARBA" id="ARBA00022605"/>
    </source>
</evidence>
<dbReference type="SMART" id="SM00917">
    <property type="entry name" value="LeuA_dimer"/>
    <property type="match status" value="1"/>
</dbReference>
<keyword evidence="9 11" id="KW-0464">Manganese</keyword>
<dbReference type="GO" id="GO:0003985">
    <property type="term" value="F:acetyl-CoA C-acetyltransferase activity"/>
    <property type="evidence" value="ECO:0007669"/>
    <property type="project" value="UniProtKB-UniRule"/>
</dbReference>
<dbReference type="InterPro" id="IPR005671">
    <property type="entry name" value="LeuA_bact_synth"/>
</dbReference>
<dbReference type="CDD" id="cd07940">
    <property type="entry name" value="DRE_TIM_IPMS"/>
    <property type="match status" value="1"/>
</dbReference>
<dbReference type="SUPFAM" id="SSF110921">
    <property type="entry name" value="2-isopropylmalate synthase LeuA, allosteric (dimerisation) domain"/>
    <property type="match status" value="1"/>
</dbReference>
<dbReference type="PANTHER" id="PTHR10277">
    <property type="entry name" value="HOMOCITRATE SYNTHASE-RELATED"/>
    <property type="match status" value="1"/>
</dbReference>
<dbReference type="Gene3D" id="3.30.160.270">
    <property type="match status" value="1"/>
</dbReference>
<dbReference type="InterPro" id="IPR054691">
    <property type="entry name" value="LeuA/HCS_post-cat"/>
</dbReference>
<gene>
    <name evidence="11" type="primary">leuA</name>
    <name evidence="13" type="ORF">GXY80_00690</name>
</gene>
<evidence type="ECO:0000256" key="7">
    <source>
        <dbReference type="ARBA" id="ARBA00022679"/>
    </source>
</evidence>
<feature type="binding site" evidence="11">
    <location>
        <position position="204"/>
    </location>
    <ligand>
        <name>Mn(2+)</name>
        <dbReference type="ChEBI" id="CHEBI:29035"/>
    </ligand>
</feature>
<proteinExistence type="inferred from homology"/>
<reference evidence="13" key="1">
    <citation type="journal article" date="2020" name="Biotechnol. Biofuels">
        <title>New insights from the biogas microbiome by comprehensive genome-resolved metagenomics of nearly 1600 species originating from multiple anaerobic digesters.</title>
        <authorList>
            <person name="Campanaro S."/>
            <person name="Treu L."/>
            <person name="Rodriguez-R L.M."/>
            <person name="Kovalovszki A."/>
            <person name="Ziels R.M."/>
            <person name="Maus I."/>
            <person name="Zhu X."/>
            <person name="Kougias P.G."/>
            <person name="Basile A."/>
            <person name="Luo G."/>
            <person name="Schluter A."/>
            <person name="Konstantinidis K.T."/>
            <person name="Angelidaki I."/>
        </authorList>
    </citation>
    <scope>NUCLEOTIDE SEQUENCE</scope>
    <source>
        <strain evidence="13">AS06rmzACSIP_7</strain>
    </source>
</reference>
<comment type="cofactor">
    <cofactor evidence="11">
        <name>Mn(2+)</name>
        <dbReference type="ChEBI" id="CHEBI:29035"/>
    </cofactor>
</comment>
<dbReference type="Proteomes" id="UP000777265">
    <property type="component" value="Unassembled WGS sequence"/>
</dbReference>
<dbReference type="InterPro" id="IPR036230">
    <property type="entry name" value="LeuA_allosteric_dom_sf"/>
</dbReference>
<sequence length="509" mass="56012">MADRVRIFDTTLRDGEQSPGNTMNTPEKLRVARQLEALGVDIIEAGFPIASEGDFDAVRQIAETIKESEIAGLARANNEDIDRAWEAIKAARMPRIHTFISTSDIHLKHQFRKSRDEVLEIAVNAVKRAKQYTTNVEFSAMDATRSDRDYLCRMFTEVIDAGAVTVNVPDTVGYAVPEEFGKLINYIVTNVPNISQAVISVHCHNDLGLAVANSIAAIRNGARQVECTINGIGERAGNASLEEIAMILRTRKDVFAVDTRINTEKIHFTSKLITAITGVSVQPNKAIVGANAFAHESGIHQDGLLKAKLTYEIMTPESVGIPKSSLVLGKHSGRHAFRERIAEMGYTLGDKEINLAFKRFKALSDVKKDVYNEDIEMIIMDEIYKVPERYKLVYLNVSCGNTTVPTATVKLDIDGAVVQDVGVGVGPVDATYKVIKRLAKTNSKLLKFSVNSITRDMDAQGEVFVKLEENGYTVIGKGADTDIIVASANAYVNALNKLEYMKQNKSEDV</sequence>
<keyword evidence="7 11" id="KW-0808">Transferase</keyword>
<dbReference type="PANTHER" id="PTHR10277:SF9">
    <property type="entry name" value="2-ISOPROPYLMALATE SYNTHASE 1, CHLOROPLASTIC-RELATED"/>
    <property type="match status" value="1"/>
</dbReference>
<name>A0A971M2L1_9BACT</name>
<dbReference type="InterPro" id="IPR013709">
    <property type="entry name" value="2-isopropylmalate_synth_dimer"/>
</dbReference>
<dbReference type="Gene3D" id="3.20.20.70">
    <property type="entry name" value="Aldolase class I"/>
    <property type="match status" value="1"/>
</dbReference>
<dbReference type="FunFam" id="1.10.238.260:FF:000001">
    <property type="entry name" value="2-isopropylmalate synthase"/>
    <property type="match status" value="1"/>
</dbReference>
<keyword evidence="10 11" id="KW-0100">Branched-chain amino acid biosynthesis</keyword>
<evidence type="ECO:0000256" key="9">
    <source>
        <dbReference type="ARBA" id="ARBA00023211"/>
    </source>
</evidence>
<dbReference type="FunFam" id="3.20.20.70:FF:000010">
    <property type="entry name" value="2-isopropylmalate synthase"/>
    <property type="match status" value="1"/>
</dbReference>
<comment type="function">
    <text evidence="11">Catalyzes the condensation of the acetyl group of acetyl-CoA with 3-methyl-2-oxobutanoate (2-ketoisovalerate) to form 3-carboxy-3-hydroxy-4-methylpentanoate (2-isopropylmalate).</text>
</comment>
<dbReference type="FunFam" id="3.30.160.270:FF:000003">
    <property type="entry name" value="2-isopropylmalate synthase"/>
    <property type="match status" value="1"/>
</dbReference>
<comment type="similarity">
    <text evidence="2 11">Belongs to the alpha-IPM synthase/homocitrate synthase family. LeuA type 1 subfamily.</text>
</comment>
<evidence type="ECO:0000256" key="10">
    <source>
        <dbReference type="ARBA" id="ARBA00023304"/>
    </source>
</evidence>
<dbReference type="Pfam" id="PF22617">
    <property type="entry name" value="HCS_D2"/>
    <property type="match status" value="1"/>
</dbReference>
<accession>A0A971M2L1</accession>
<evidence type="ECO:0000256" key="1">
    <source>
        <dbReference type="ARBA" id="ARBA00004689"/>
    </source>
</evidence>
<comment type="pathway">
    <text evidence="1 11">Amino-acid biosynthesis; L-leucine biosynthesis; L-leucine from 3-methyl-2-oxobutanoate: step 1/4.</text>
</comment>
<evidence type="ECO:0000256" key="4">
    <source>
        <dbReference type="ARBA" id="ARBA00018198"/>
    </source>
</evidence>
<comment type="subunit">
    <text evidence="11">Homodimer.</text>
</comment>
<evidence type="ECO:0000256" key="11">
    <source>
        <dbReference type="HAMAP-Rule" id="MF_01025"/>
    </source>
</evidence>
<evidence type="ECO:0000313" key="14">
    <source>
        <dbReference type="Proteomes" id="UP000777265"/>
    </source>
</evidence>
<evidence type="ECO:0000256" key="3">
    <source>
        <dbReference type="ARBA" id="ARBA00012973"/>
    </source>
</evidence>
<dbReference type="SUPFAM" id="SSF51569">
    <property type="entry name" value="Aldolase"/>
    <property type="match status" value="1"/>
</dbReference>
<dbReference type="PROSITE" id="PS00815">
    <property type="entry name" value="AIPM_HOMOCIT_SYNTH_1"/>
    <property type="match status" value="1"/>
</dbReference>
<dbReference type="NCBIfam" id="NF002087">
    <property type="entry name" value="PRK00915.1-4"/>
    <property type="match status" value="1"/>
</dbReference>
<dbReference type="PROSITE" id="PS50991">
    <property type="entry name" value="PYR_CT"/>
    <property type="match status" value="1"/>
</dbReference>
<feature type="binding site" evidence="11">
    <location>
        <position position="238"/>
    </location>
    <ligand>
        <name>Mn(2+)</name>
        <dbReference type="ChEBI" id="CHEBI:29035"/>
    </ligand>
</feature>
<dbReference type="GO" id="GO:0030145">
    <property type="term" value="F:manganese ion binding"/>
    <property type="evidence" value="ECO:0007669"/>
    <property type="project" value="UniProtKB-UniRule"/>
</dbReference>
<feature type="binding site" evidence="11">
    <location>
        <position position="202"/>
    </location>
    <ligand>
        <name>Mn(2+)</name>
        <dbReference type="ChEBI" id="CHEBI:29035"/>
    </ligand>
</feature>
<feature type="region of interest" description="Regulatory domain" evidence="11">
    <location>
        <begin position="391"/>
        <end position="509"/>
    </location>
</feature>
<organism evidence="13 14">
    <name type="scientific">Syntrophorhabdus aromaticivorans</name>
    <dbReference type="NCBI Taxonomy" id="328301"/>
    <lineage>
        <taxon>Bacteria</taxon>
        <taxon>Pseudomonadati</taxon>
        <taxon>Thermodesulfobacteriota</taxon>
        <taxon>Syntrophorhabdia</taxon>
        <taxon>Syntrophorhabdales</taxon>
        <taxon>Syntrophorhabdaceae</taxon>
        <taxon>Syntrophorhabdus</taxon>
    </lineage>
</organism>
<dbReference type="Pfam" id="PF08502">
    <property type="entry name" value="LeuA_dimer"/>
    <property type="match status" value="1"/>
</dbReference>
<reference evidence="13" key="2">
    <citation type="submission" date="2020-01" db="EMBL/GenBank/DDBJ databases">
        <authorList>
            <person name="Campanaro S."/>
        </authorList>
    </citation>
    <scope>NUCLEOTIDE SEQUENCE</scope>
    <source>
        <strain evidence="13">AS06rmzACSIP_7</strain>
    </source>
</reference>
<evidence type="ECO:0000313" key="13">
    <source>
        <dbReference type="EMBL" id="NLW33986.1"/>
    </source>
</evidence>
<dbReference type="GO" id="GO:0009098">
    <property type="term" value="P:L-leucine biosynthetic process"/>
    <property type="evidence" value="ECO:0007669"/>
    <property type="project" value="UniProtKB-UniRule"/>
</dbReference>
<dbReference type="EC" id="2.3.3.13" evidence="3 11"/>
<dbReference type="GO" id="GO:0003852">
    <property type="term" value="F:2-isopropylmalate synthase activity"/>
    <property type="evidence" value="ECO:0007669"/>
    <property type="project" value="UniProtKB-UniRule"/>
</dbReference>
<dbReference type="HAMAP" id="MF_01025">
    <property type="entry name" value="LeuA_type1"/>
    <property type="match status" value="1"/>
</dbReference>
<dbReference type="Gene3D" id="1.10.238.260">
    <property type="match status" value="1"/>
</dbReference>
<dbReference type="NCBIfam" id="TIGR00973">
    <property type="entry name" value="leuA_bact"/>
    <property type="match status" value="1"/>
</dbReference>